<evidence type="ECO:0000313" key="1">
    <source>
        <dbReference type="Proteomes" id="UP000887576"/>
    </source>
</evidence>
<evidence type="ECO:0000313" key="2">
    <source>
        <dbReference type="WBParaSite" id="JU765_v2.g20341.t1"/>
    </source>
</evidence>
<proteinExistence type="predicted"/>
<reference evidence="2" key="1">
    <citation type="submission" date="2022-11" db="UniProtKB">
        <authorList>
            <consortium name="WormBaseParasite"/>
        </authorList>
    </citation>
    <scope>IDENTIFICATION</scope>
</reference>
<accession>A0AC34QYJ0</accession>
<protein>
    <submittedName>
        <fullName evidence="2">Uncharacterized protein</fullName>
    </submittedName>
</protein>
<sequence length="89" mass="9882">MNHVYSEKTGDLAHVSFDADLVGGFSGFESSEKLVFVLGDDGNAHVVFQSTLALRAARSLSLSWVTMETHMLFSRALWVFFLHSAFIEV</sequence>
<dbReference type="Proteomes" id="UP000887576">
    <property type="component" value="Unplaced"/>
</dbReference>
<organism evidence="1 2">
    <name type="scientific">Panagrolaimus sp. JU765</name>
    <dbReference type="NCBI Taxonomy" id="591449"/>
    <lineage>
        <taxon>Eukaryota</taxon>
        <taxon>Metazoa</taxon>
        <taxon>Ecdysozoa</taxon>
        <taxon>Nematoda</taxon>
        <taxon>Chromadorea</taxon>
        <taxon>Rhabditida</taxon>
        <taxon>Tylenchina</taxon>
        <taxon>Panagrolaimomorpha</taxon>
        <taxon>Panagrolaimoidea</taxon>
        <taxon>Panagrolaimidae</taxon>
        <taxon>Panagrolaimus</taxon>
    </lineage>
</organism>
<name>A0AC34QYJ0_9BILA</name>
<dbReference type="WBParaSite" id="JU765_v2.g20341.t1">
    <property type="protein sequence ID" value="JU765_v2.g20341.t1"/>
    <property type="gene ID" value="JU765_v2.g20341"/>
</dbReference>